<protein>
    <recommendedName>
        <fullName evidence="7">SAM-dependent MTase RsmB/NOP-type domain-containing protein</fullName>
    </recommendedName>
</protein>
<keyword evidence="1 6" id="KW-0489">Methyltransferase</keyword>
<evidence type="ECO:0000256" key="2">
    <source>
        <dbReference type="ARBA" id="ARBA00022679"/>
    </source>
</evidence>
<dbReference type="Pfam" id="PF01189">
    <property type="entry name" value="Methyltr_RsmB-F"/>
    <property type="match status" value="1"/>
</dbReference>
<evidence type="ECO:0000259" key="7">
    <source>
        <dbReference type="PROSITE" id="PS51686"/>
    </source>
</evidence>
<keyword evidence="9" id="KW-1185">Reference proteome</keyword>
<gene>
    <name evidence="8" type="ORF">M569_04929</name>
</gene>
<comment type="similarity">
    <text evidence="6">Belongs to the class I-like SAM-binding methyltransferase superfamily. RsmB/NOP family.</text>
</comment>
<dbReference type="InterPro" id="IPR049561">
    <property type="entry name" value="NSUN5_7_fdxn-like"/>
</dbReference>
<dbReference type="Proteomes" id="UP000015453">
    <property type="component" value="Unassembled WGS sequence"/>
</dbReference>
<evidence type="ECO:0000256" key="6">
    <source>
        <dbReference type="PROSITE-ProRule" id="PRU01023"/>
    </source>
</evidence>
<dbReference type="InterPro" id="IPR023267">
    <property type="entry name" value="RCMT"/>
</dbReference>
<dbReference type="InterPro" id="IPR049560">
    <property type="entry name" value="MeTrfase_RsmB-F_NOP2_cat"/>
</dbReference>
<dbReference type="PANTHER" id="PTHR22807:SF4">
    <property type="entry name" value="28S RRNA (CYTOSINE-C(5))-METHYLTRANSFERASE"/>
    <property type="match status" value="1"/>
</dbReference>
<feature type="binding site" evidence="6">
    <location>
        <position position="283"/>
    </location>
    <ligand>
        <name>S-adenosyl-L-methionine</name>
        <dbReference type="ChEBI" id="CHEBI:59789"/>
    </ligand>
</feature>
<dbReference type="Pfam" id="PF21153">
    <property type="entry name" value="NSUN5_N"/>
    <property type="match status" value="1"/>
</dbReference>
<dbReference type="InterPro" id="IPR001678">
    <property type="entry name" value="MeTrfase_RsmB-F_NOP2_dom"/>
</dbReference>
<evidence type="ECO:0000256" key="5">
    <source>
        <dbReference type="ARBA" id="ARBA00053002"/>
    </source>
</evidence>
<evidence type="ECO:0000313" key="9">
    <source>
        <dbReference type="Proteomes" id="UP000015453"/>
    </source>
</evidence>
<name>S8E2H8_9LAMI</name>
<dbReference type="CDD" id="cd02440">
    <property type="entry name" value="AdoMet_MTases"/>
    <property type="match status" value="1"/>
</dbReference>
<dbReference type="PRINTS" id="PR02008">
    <property type="entry name" value="RCMTFAMILY"/>
</dbReference>
<dbReference type="PROSITE" id="PS51686">
    <property type="entry name" value="SAM_MT_RSMB_NOP"/>
    <property type="match status" value="1"/>
</dbReference>
<feature type="binding site" evidence="6">
    <location>
        <position position="303"/>
    </location>
    <ligand>
        <name>S-adenosyl-L-methionine</name>
        <dbReference type="ChEBI" id="CHEBI:59789"/>
    </ligand>
</feature>
<dbReference type="InterPro" id="IPR048889">
    <property type="entry name" value="NSUN5_RCM1_N"/>
</dbReference>
<keyword evidence="2 6" id="KW-0808">Transferase</keyword>
<dbReference type="Gene3D" id="3.40.50.150">
    <property type="entry name" value="Vaccinia Virus protein VP39"/>
    <property type="match status" value="1"/>
</dbReference>
<evidence type="ECO:0000256" key="3">
    <source>
        <dbReference type="ARBA" id="ARBA00022691"/>
    </source>
</evidence>
<dbReference type="AlphaFoldDB" id="S8E2H8"/>
<feature type="active site" description="Nucleophile" evidence="6">
    <location>
        <position position="363"/>
    </location>
</feature>
<dbReference type="OrthoDB" id="435282at2759"/>
<proteinExistence type="inferred from homology"/>
<feature type="domain" description="SAM-dependent MTase RsmB/NOP-type" evidence="7">
    <location>
        <begin position="143"/>
        <end position="429"/>
    </location>
</feature>
<feature type="binding site" evidence="6">
    <location>
        <begin position="232"/>
        <end position="238"/>
    </location>
    <ligand>
        <name>S-adenosyl-L-methionine</name>
        <dbReference type="ChEBI" id="CHEBI:59789"/>
    </ligand>
</feature>
<dbReference type="GO" id="GO:0005730">
    <property type="term" value="C:nucleolus"/>
    <property type="evidence" value="ECO:0007669"/>
    <property type="project" value="TreeGrafter"/>
</dbReference>
<organism evidence="8 9">
    <name type="scientific">Genlisea aurea</name>
    <dbReference type="NCBI Taxonomy" id="192259"/>
    <lineage>
        <taxon>Eukaryota</taxon>
        <taxon>Viridiplantae</taxon>
        <taxon>Streptophyta</taxon>
        <taxon>Embryophyta</taxon>
        <taxon>Tracheophyta</taxon>
        <taxon>Spermatophyta</taxon>
        <taxon>Magnoliopsida</taxon>
        <taxon>eudicotyledons</taxon>
        <taxon>Gunneridae</taxon>
        <taxon>Pentapetalae</taxon>
        <taxon>asterids</taxon>
        <taxon>lamiids</taxon>
        <taxon>Lamiales</taxon>
        <taxon>Lentibulariaceae</taxon>
        <taxon>Genlisea</taxon>
    </lineage>
</organism>
<dbReference type="GO" id="GO:0003723">
    <property type="term" value="F:RNA binding"/>
    <property type="evidence" value="ECO:0007669"/>
    <property type="project" value="UniProtKB-UniRule"/>
</dbReference>
<feature type="binding site" evidence="6">
    <location>
        <position position="256"/>
    </location>
    <ligand>
        <name>S-adenosyl-L-methionine</name>
        <dbReference type="ChEBI" id="CHEBI:59789"/>
    </ligand>
</feature>
<reference evidence="8 9" key="1">
    <citation type="journal article" date="2013" name="BMC Genomics">
        <title>The miniature genome of a carnivorous plant Genlisea aurea contains a low number of genes and short non-coding sequences.</title>
        <authorList>
            <person name="Leushkin E.V."/>
            <person name="Sutormin R.A."/>
            <person name="Nabieva E.R."/>
            <person name="Penin A.A."/>
            <person name="Kondrashov A.S."/>
            <person name="Logacheva M.D."/>
        </authorList>
    </citation>
    <scope>NUCLEOTIDE SEQUENCE [LARGE SCALE GENOMIC DNA]</scope>
</reference>
<dbReference type="PANTHER" id="PTHR22807">
    <property type="entry name" value="NOP2 YEAST -RELATED NOL1/NOP2/FMU SUN DOMAIN-CONTAINING"/>
    <property type="match status" value="1"/>
</dbReference>
<dbReference type="GO" id="GO:0070475">
    <property type="term" value="P:rRNA base methylation"/>
    <property type="evidence" value="ECO:0007669"/>
    <property type="project" value="TreeGrafter"/>
</dbReference>
<evidence type="ECO:0000256" key="4">
    <source>
        <dbReference type="ARBA" id="ARBA00022884"/>
    </source>
</evidence>
<dbReference type="Pfam" id="PF21148">
    <property type="entry name" value="NSUN5_fdxn-like"/>
    <property type="match status" value="1"/>
</dbReference>
<sequence>ISEENRLTKAERSAYFARREAAKVLRKVLQGDARRRASGSIKSLVYSPTVRNKKATFALVCQTLKYLPVIQNVMKEAKVLNSISKKPKELMYIIAYDLLFGQESLLKGDAENILLQKKKAINSALSRILIHKGVNEVDDLLSFPKIPREQKPRYVRVNTLSIDSESAIRELSKKYEVLRDELVTDLLILPPGTDLHNHPLVINGSLFLQGKASSMAAVALSPRPGWDIIDACAAPGNKTLHLAALVKGKGRIIACERNQERCKLLKHNVELAGATNVEVNHVDFLSLDPLDSSYSRVRAILVDPSCSGSGTASDRLDHLLPSSHGSSSNSERARLQKLMFFQKKALLHALAFPAVERIVYSTCSVHRAENEDVVSFVLDFASSRGFRLATAIPKWPRRGFPSFRGARRLLRTDPAVDREGFFIALFVRK</sequence>
<dbReference type="SUPFAM" id="SSF53335">
    <property type="entry name" value="S-adenosyl-L-methionine-dependent methyltransferases"/>
    <property type="match status" value="1"/>
</dbReference>
<dbReference type="FunFam" id="3.40.50.150:FF:000164">
    <property type="entry name" value="Methyltransferase NSUN5, putative"/>
    <property type="match status" value="1"/>
</dbReference>
<keyword evidence="4 6" id="KW-0694">RNA-binding</keyword>
<dbReference type="Gene3D" id="3.30.70.1170">
    <property type="entry name" value="Sun protein, domain 3"/>
    <property type="match status" value="1"/>
</dbReference>
<dbReference type="InterPro" id="IPR029063">
    <property type="entry name" value="SAM-dependent_MTases_sf"/>
</dbReference>
<comment type="catalytic activity">
    <reaction evidence="5">
        <text>a cytidine in 25S rRNA + S-adenosyl-L-methionine = a 5-methylcytidine in 25S rRNA + S-adenosyl-L-homocysteine + H(+)</text>
        <dbReference type="Rhea" id="RHEA:47780"/>
        <dbReference type="Rhea" id="RHEA-COMP:11911"/>
        <dbReference type="Rhea" id="RHEA-COMP:11912"/>
        <dbReference type="ChEBI" id="CHEBI:15378"/>
        <dbReference type="ChEBI" id="CHEBI:57856"/>
        <dbReference type="ChEBI" id="CHEBI:59789"/>
        <dbReference type="ChEBI" id="CHEBI:74483"/>
        <dbReference type="ChEBI" id="CHEBI:82748"/>
    </reaction>
</comment>
<evidence type="ECO:0000256" key="1">
    <source>
        <dbReference type="ARBA" id="ARBA00022603"/>
    </source>
</evidence>
<dbReference type="GO" id="GO:0008173">
    <property type="term" value="F:RNA methyltransferase activity"/>
    <property type="evidence" value="ECO:0007669"/>
    <property type="project" value="InterPro"/>
</dbReference>
<dbReference type="EMBL" id="AUSU01001939">
    <property type="protein sequence ID" value="EPS69833.1"/>
    <property type="molecule type" value="Genomic_DNA"/>
</dbReference>
<comment type="caution">
    <text evidence="8">The sequence shown here is derived from an EMBL/GenBank/DDBJ whole genome shotgun (WGS) entry which is preliminary data.</text>
</comment>
<accession>S8E2H8</accession>
<feature type="non-terminal residue" evidence="8">
    <location>
        <position position="1"/>
    </location>
</feature>
<feature type="non-terminal residue" evidence="8">
    <location>
        <position position="429"/>
    </location>
</feature>
<keyword evidence="3 6" id="KW-0949">S-adenosyl-L-methionine</keyword>
<evidence type="ECO:0000313" key="8">
    <source>
        <dbReference type="EMBL" id="EPS69833.1"/>
    </source>
</evidence>